<proteinExistence type="predicted"/>
<dbReference type="RefSeq" id="XP_024735300.1">
    <property type="nucleotide sequence ID" value="XM_024872773.1"/>
</dbReference>
<dbReference type="Proteomes" id="UP000235371">
    <property type="component" value="Unassembled WGS sequence"/>
</dbReference>
<gene>
    <name evidence="4" type="ORF">K444DRAFT_431826</name>
</gene>
<accession>A0A2J6T5V1</accession>
<feature type="region of interest" description="Disordered" evidence="2">
    <location>
        <begin position="83"/>
        <end position="107"/>
    </location>
</feature>
<dbReference type="PROSITE" id="PS50048">
    <property type="entry name" value="ZN2_CY6_FUNGAL_2"/>
    <property type="match status" value="1"/>
</dbReference>
<keyword evidence="1" id="KW-0539">Nucleus</keyword>
<dbReference type="AlphaFoldDB" id="A0A2J6T5V1"/>
<protein>
    <recommendedName>
        <fullName evidence="3">Zn(2)-C6 fungal-type domain-containing protein</fullName>
    </recommendedName>
</protein>
<dbReference type="SMART" id="SM00066">
    <property type="entry name" value="GAL4"/>
    <property type="match status" value="1"/>
</dbReference>
<dbReference type="EMBL" id="KZ613822">
    <property type="protein sequence ID" value="PMD58396.1"/>
    <property type="molecule type" value="Genomic_DNA"/>
</dbReference>
<evidence type="ECO:0000256" key="1">
    <source>
        <dbReference type="ARBA" id="ARBA00023242"/>
    </source>
</evidence>
<dbReference type="PANTHER" id="PTHR38111:SF11">
    <property type="entry name" value="TRANSCRIPTION FACTOR DOMAIN-CONTAINING PROTEIN-RELATED"/>
    <property type="match status" value="1"/>
</dbReference>
<dbReference type="InParanoid" id="A0A2J6T5V1"/>
<organism evidence="4 5">
    <name type="scientific">Hyaloscypha bicolor E</name>
    <dbReference type="NCBI Taxonomy" id="1095630"/>
    <lineage>
        <taxon>Eukaryota</taxon>
        <taxon>Fungi</taxon>
        <taxon>Dikarya</taxon>
        <taxon>Ascomycota</taxon>
        <taxon>Pezizomycotina</taxon>
        <taxon>Leotiomycetes</taxon>
        <taxon>Helotiales</taxon>
        <taxon>Hyaloscyphaceae</taxon>
        <taxon>Hyaloscypha</taxon>
        <taxon>Hyaloscypha bicolor</taxon>
    </lineage>
</organism>
<reference evidence="4 5" key="1">
    <citation type="submission" date="2016-04" db="EMBL/GenBank/DDBJ databases">
        <title>A degradative enzymes factory behind the ericoid mycorrhizal symbiosis.</title>
        <authorList>
            <consortium name="DOE Joint Genome Institute"/>
            <person name="Martino E."/>
            <person name="Morin E."/>
            <person name="Grelet G."/>
            <person name="Kuo A."/>
            <person name="Kohler A."/>
            <person name="Daghino S."/>
            <person name="Barry K."/>
            <person name="Choi C."/>
            <person name="Cichocki N."/>
            <person name="Clum A."/>
            <person name="Copeland A."/>
            <person name="Hainaut M."/>
            <person name="Haridas S."/>
            <person name="Labutti K."/>
            <person name="Lindquist E."/>
            <person name="Lipzen A."/>
            <person name="Khouja H.-R."/>
            <person name="Murat C."/>
            <person name="Ohm R."/>
            <person name="Olson A."/>
            <person name="Spatafora J."/>
            <person name="Veneault-Fourrey C."/>
            <person name="Henrissat B."/>
            <person name="Grigoriev I."/>
            <person name="Martin F."/>
            <person name="Perotto S."/>
        </authorList>
    </citation>
    <scope>NUCLEOTIDE SEQUENCE [LARGE SCALE GENOMIC DNA]</scope>
    <source>
        <strain evidence="4 5">E</strain>
    </source>
</reference>
<dbReference type="PROSITE" id="PS00463">
    <property type="entry name" value="ZN2_CY6_FUNGAL_1"/>
    <property type="match status" value="1"/>
</dbReference>
<evidence type="ECO:0000313" key="5">
    <source>
        <dbReference type="Proteomes" id="UP000235371"/>
    </source>
</evidence>
<dbReference type="Pfam" id="PF00172">
    <property type="entry name" value="Zn_clus"/>
    <property type="match status" value="1"/>
</dbReference>
<keyword evidence="5" id="KW-1185">Reference proteome</keyword>
<dbReference type="CDD" id="cd00067">
    <property type="entry name" value="GAL4"/>
    <property type="match status" value="1"/>
</dbReference>
<name>A0A2J6T5V1_9HELO</name>
<dbReference type="GO" id="GO:0008270">
    <property type="term" value="F:zinc ion binding"/>
    <property type="evidence" value="ECO:0007669"/>
    <property type="project" value="InterPro"/>
</dbReference>
<dbReference type="InterPro" id="IPR036864">
    <property type="entry name" value="Zn2-C6_fun-type_DNA-bd_sf"/>
</dbReference>
<dbReference type="GeneID" id="36580853"/>
<dbReference type="InterPro" id="IPR053178">
    <property type="entry name" value="Osmoadaptation_assoc"/>
</dbReference>
<sequence>MASRRMRSRGCDQCRRRRVKCDETDDFCRQCLRFGLDCSGPVRGVTIVDMTPEAAFPLERAGTPLDRRPKKVRKISVPFRAATATASSSSSSSQSTPYGLDSSSPDEGQWATAIIHKPHSSSGASSNDKVPMLFQPSTSNAIEAFLVSQLLSFSRPHDTPTLPITWLMKIPEWMVTSQVPAFRFSIRAATTALHAKLHHSPAARVEAYRWYVIALNKFRAHLSAQTRDEMIEGNAKFVPGAEELIIPTFLCLFETLSNEETAGPAVIQHLSAACKGLELRGPEGCREGLFHQMFITYRVPSSLIAILRGTPSEFANQDWRSIPFGEKGKALLHHLVDIMLCTPLYLIQAGHPGPMDHSILRIAKSDTLPPGLEQNYRRLLEQLENWWRAYESISPEELEMLFTISDSMPQKYEKVEGIGYSPTLFLQQESNNALTASLYHATSLIVHTTLHALSIASERLGRPTSLPSRSKYHLKQAIVHSNMIIEFSTQRQAQEPNRMEFLRPSTRFPLLVVKMLSPPEQSVKATNLIRQYHVSKAMANKIGGPAGGENHSLPRPTHSAALHIAIIPNAAMQNR</sequence>
<dbReference type="OrthoDB" id="5126878at2759"/>
<dbReference type="GO" id="GO:0000981">
    <property type="term" value="F:DNA-binding transcription factor activity, RNA polymerase II-specific"/>
    <property type="evidence" value="ECO:0007669"/>
    <property type="project" value="InterPro"/>
</dbReference>
<dbReference type="InterPro" id="IPR001138">
    <property type="entry name" value="Zn2Cys6_DnaBD"/>
</dbReference>
<feature type="domain" description="Zn(2)-C6 fungal-type" evidence="3">
    <location>
        <begin position="10"/>
        <end position="39"/>
    </location>
</feature>
<dbReference type="Gene3D" id="4.10.240.10">
    <property type="entry name" value="Zn(2)-C6 fungal-type DNA-binding domain"/>
    <property type="match status" value="1"/>
</dbReference>
<evidence type="ECO:0000256" key="2">
    <source>
        <dbReference type="SAM" id="MobiDB-lite"/>
    </source>
</evidence>
<dbReference type="PANTHER" id="PTHR38111">
    <property type="entry name" value="ZN(2)-C6 FUNGAL-TYPE DOMAIN-CONTAINING PROTEIN-RELATED"/>
    <property type="match status" value="1"/>
</dbReference>
<evidence type="ECO:0000259" key="3">
    <source>
        <dbReference type="PROSITE" id="PS50048"/>
    </source>
</evidence>
<evidence type="ECO:0000313" key="4">
    <source>
        <dbReference type="EMBL" id="PMD58396.1"/>
    </source>
</evidence>
<dbReference type="SUPFAM" id="SSF57701">
    <property type="entry name" value="Zn2/Cys6 DNA-binding domain"/>
    <property type="match status" value="1"/>
</dbReference>
<feature type="compositionally biased region" description="Low complexity" evidence="2">
    <location>
        <begin position="83"/>
        <end position="96"/>
    </location>
</feature>